<feature type="compositionally biased region" description="Polar residues" evidence="2">
    <location>
        <begin position="1546"/>
        <end position="1555"/>
    </location>
</feature>
<dbReference type="PANTHER" id="PTHR10039">
    <property type="entry name" value="AMELOGENIN"/>
    <property type="match status" value="1"/>
</dbReference>
<dbReference type="Proteomes" id="UP000284706">
    <property type="component" value="Unassembled WGS sequence"/>
</dbReference>
<feature type="domain" description="Nephrocystin 3-like N-terminal" evidence="3">
    <location>
        <begin position="111"/>
        <end position="280"/>
    </location>
</feature>
<comment type="caution">
    <text evidence="4">The sequence shown here is derived from an EMBL/GenBank/DDBJ whole genome shotgun (WGS) entry which is preliminary data.</text>
</comment>
<keyword evidence="5" id="KW-1185">Reference proteome</keyword>
<dbReference type="PANTHER" id="PTHR10039:SF17">
    <property type="entry name" value="FUNGAL STAND N-TERMINAL GOODBYE DOMAIN-CONTAINING PROTEIN-RELATED"/>
    <property type="match status" value="1"/>
</dbReference>
<evidence type="ECO:0000256" key="2">
    <source>
        <dbReference type="SAM" id="MobiDB-lite"/>
    </source>
</evidence>
<feature type="compositionally biased region" description="Polar residues" evidence="2">
    <location>
        <begin position="41"/>
        <end position="50"/>
    </location>
</feature>
<evidence type="ECO:0000256" key="1">
    <source>
        <dbReference type="ARBA" id="ARBA00022737"/>
    </source>
</evidence>
<feature type="compositionally biased region" description="Basic and acidic residues" evidence="2">
    <location>
        <begin position="55"/>
        <end position="64"/>
    </location>
</feature>
<sequence length="1569" mass="176065">MPSQHDRLNAGASKFSHFTVASDAYFGAISDSNVGGTGNANNLGCGSPSPTLLKGKSELTRSEKSPNSFLPGYELLSANVAHQAFYSSSQAGGPTKCHPDTRAAVLADLGKWVEHPEQDYPIKWVHGSARVGKTDILRKTAKALADSNQLLASFFFWRSGLRCNTAQYFVTTISHQICLRLPGYKPLVVQALEDDPHILTRSMQVQVETLITNPIAFVWQKAKPDTRGALVIAIDGLDECLEPGTQSPDTIMQCEVLLEMYRAVQRLRQLAIPIRLLVASCAEPHIREVFDAALLNDTSFVMLSDTHDLAGDIRRYYIDKFRAIRDHHHLGRDLPSPEWPSAHDVDSLVKRASGQFLYASTVLRFVGSEKRNPSTQLQIILATEEPPDLNQLDLLYQTILSQVGQDDWPAARRVLGILLADPQLSTRNQFTSLWDLFLGWPSGEVERLLSSLDSVVGIQPKTRQNNWEVFHFFDPSFSEFVLDPSRSKSFHIDLNSTYEEMAALCIQHLSTTDHDIAAYLSDTTKLWLDHTHLTPALVKGGIDRVHPPNLTYAYPALLHAFERAMQQASKRICRRFLLIELLTGQHDGPRSESSLSAEMGFLPHAAAGFQYKPSIPTKLILLLDMGAAHTADLREVMTTDSETLALCSWADRVIFPDVHEIFAEALMSILGRMPNSRGLFARAASIYIRSLSRLPPELIASLDSYGLTNDVVSIMKYLLKNASPLNSLVYCIKEYPLPQNILDYGRPKMRDILAEYVLRVATTDASKNSLVGRLTGWSKRSRSKAKTFLSLAKEDDQTRQVQEIVQRRLAKAQGSSLPGFDLLTANVAHQAFYDSGQAADPTKCHPGTREAVLADLKRWAKHPEQDYPVKWVKGSAGVGKTVIVRTVAEILAEREQLLASFFFWRSGQRCNNAQYFVATVSYQICQLLPACKPLIARVVEEDPHIFTRTLQVQVDKLITNPVAFVWGKERPSNNGALVIVIDGLDECLDVGAQSQDIERQREILLELRRAMVHLQEHELPLHLLIASRPERHIQGVFDAELKQDTSLIMLNESHDATEDIRRYYIDKFRSIRDRHPLRRYLPSSEWPSANELESLVEQASGQFIHASTVMQFINAARKDPRTQLEVVLASKEHSKLRPLEKLDVLYLTIFQQIDQQDWPATRQLLGILLSPPNLRTRREPPTFWDLFLGWQFGEVERLFMALDSVLEIQPEGSYEFFHFYHASLQEFLLDPARSGVFSIDMHSTQEEMTALCIQHLSTCDGKISEYLSFVMKGWLENVRSTPTLKETFIKGGLGAVYPRNLKFAYPAFLAIVERKTRQEVDLGLKGLYEKKCDLYLSMLQNAVKLYLDLEEDMSAYLVIAVAYPGLDMGRKTVFLGSFFVGDIPDKPSDAIFASTLSLLLDKMPTKGILFARGASILIMAVHRYDWYGLEKALMEVGANLLRHLLQNAAPSHSLRDCIWEYPIPEHYHDDLERRDIVAKMKAAVAEYIARVEAEDARRQVGGPGTQLNGQPGLLDAEISSVEPTSTARTSAEATGQLPRVPKAESQGKQPKQAISSFLARLAGRGKRGR</sequence>
<dbReference type="InterPro" id="IPR027417">
    <property type="entry name" value="P-loop_NTPase"/>
</dbReference>
<feature type="domain" description="Nephrocystin 3-like N-terminal" evidence="3">
    <location>
        <begin position="854"/>
        <end position="1028"/>
    </location>
</feature>
<proteinExistence type="predicted"/>
<dbReference type="InterPro" id="IPR056884">
    <property type="entry name" value="NPHP3-like_N"/>
</dbReference>
<dbReference type="Pfam" id="PF24883">
    <property type="entry name" value="NPHP3_N"/>
    <property type="match status" value="2"/>
</dbReference>
<dbReference type="OrthoDB" id="3262196at2759"/>
<accession>A0A409W628</accession>
<feature type="compositionally biased region" description="Polar residues" evidence="2">
    <location>
        <begin position="1521"/>
        <end position="1533"/>
    </location>
</feature>
<protein>
    <recommendedName>
        <fullName evidence="3">Nephrocystin 3-like N-terminal domain-containing protein</fullName>
    </recommendedName>
</protein>
<dbReference type="InParanoid" id="A0A409W628"/>
<feature type="region of interest" description="Disordered" evidence="2">
    <location>
        <begin position="41"/>
        <end position="66"/>
    </location>
</feature>
<organism evidence="4 5">
    <name type="scientific">Gymnopilus dilepis</name>
    <dbReference type="NCBI Taxonomy" id="231916"/>
    <lineage>
        <taxon>Eukaryota</taxon>
        <taxon>Fungi</taxon>
        <taxon>Dikarya</taxon>
        <taxon>Basidiomycota</taxon>
        <taxon>Agaricomycotina</taxon>
        <taxon>Agaricomycetes</taxon>
        <taxon>Agaricomycetidae</taxon>
        <taxon>Agaricales</taxon>
        <taxon>Agaricineae</taxon>
        <taxon>Hymenogastraceae</taxon>
        <taxon>Gymnopilus</taxon>
    </lineage>
</organism>
<reference evidence="4 5" key="1">
    <citation type="journal article" date="2018" name="Evol. Lett.">
        <title>Horizontal gene cluster transfer increased hallucinogenic mushroom diversity.</title>
        <authorList>
            <person name="Reynolds H.T."/>
            <person name="Vijayakumar V."/>
            <person name="Gluck-Thaler E."/>
            <person name="Korotkin H.B."/>
            <person name="Matheny P.B."/>
            <person name="Slot J.C."/>
        </authorList>
    </citation>
    <scope>NUCLEOTIDE SEQUENCE [LARGE SCALE GENOMIC DNA]</scope>
    <source>
        <strain evidence="4 5">SRW20</strain>
    </source>
</reference>
<keyword evidence="1" id="KW-0677">Repeat</keyword>
<dbReference type="Gene3D" id="3.40.50.300">
    <property type="entry name" value="P-loop containing nucleotide triphosphate hydrolases"/>
    <property type="match status" value="1"/>
</dbReference>
<dbReference type="SUPFAM" id="SSF52540">
    <property type="entry name" value="P-loop containing nucleoside triphosphate hydrolases"/>
    <property type="match status" value="1"/>
</dbReference>
<evidence type="ECO:0000313" key="4">
    <source>
        <dbReference type="EMBL" id="PPQ73963.1"/>
    </source>
</evidence>
<evidence type="ECO:0000313" key="5">
    <source>
        <dbReference type="Proteomes" id="UP000284706"/>
    </source>
</evidence>
<dbReference type="EMBL" id="NHYE01005372">
    <property type="protein sequence ID" value="PPQ73963.1"/>
    <property type="molecule type" value="Genomic_DNA"/>
</dbReference>
<gene>
    <name evidence="4" type="ORF">CVT26_006314</name>
</gene>
<name>A0A409W628_9AGAR</name>
<evidence type="ECO:0000259" key="3">
    <source>
        <dbReference type="Pfam" id="PF24883"/>
    </source>
</evidence>
<feature type="region of interest" description="Disordered" evidence="2">
    <location>
        <begin position="1521"/>
        <end position="1569"/>
    </location>
</feature>